<name>A0A2R2MKC3_LINAN</name>
<evidence type="ECO:0000256" key="3">
    <source>
        <dbReference type="ARBA" id="ARBA00022603"/>
    </source>
</evidence>
<dbReference type="GO" id="GO:0030735">
    <property type="term" value="F:carnosine N-methyltransferase activity"/>
    <property type="evidence" value="ECO:0007669"/>
    <property type="project" value="UniProtKB-EC"/>
</dbReference>
<dbReference type="SUPFAM" id="SSF53335">
    <property type="entry name" value="S-adenosyl-L-methionine-dependent methyltransferases"/>
    <property type="match status" value="1"/>
</dbReference>
<dbReference type="STRING" id="7574.A0A2R2MKC3"/>
<dbReference type="GO" id="GO:0005829">
    <property type="term" value="C:cytosol"/>
    <property type="evidence" value="ECO:0007669"/>
    <property type="project" value="TreeGrafter"/>
</dbReference>
<keyword evidence="4" id="KW-0808">Transferase</keyword>
<dbReference type="InterPro" id="IPR012901">
    <property type="entry name" value="CARME"/>
</dbReference>
<keyword evidence="6" id="KW-1185">Reference proteome</keyword>
<feature type="non-terminal residue" evidence="7">
    <location>
        <position position="1"/>
    </location>
</feature>
<evidence type="ECO:0000313" key="6">
    <source>
        <dbReference type="Proteomes" id="UP000085678"/>
    </source>
</evidence>
<dbReference type="AlphaFoldDB" id="A0A2R2MKC3"/>
<evidence type="ECO:0000256" key="1">
    <source>
        <dbReference type="ARBA" id="ARBA00010086"/>
    </source>
</evidence>
<keyword evidence="5" id="KW-0949">S-adenosyl-L-methionine</keyword>
<dbReference type="EC" id="2.1.1.22" evidence="2"/>
<proteinExistence type="inferred from homology"/>
<dbReference type="GO" id="GO:0035498">
    <property type="term" value="P:carnosine metabolic process"/>
    <property type="evidence" value="ECO:0007669"/>
    <property type="project" value="TreeGrafter"/>
</dbReference>
<reference evidence="7" key="1">
    <citation type="submission" date="2025-08" db="UniProtKB">
        <authorList>
            <consortium name="RefSeq"/>
        </authorList>
    </citation>
    <scope>IDENTIFICATION</scope>
    <source>
        <tissue evidence="7">Gonads</tissue>
    </source>
</reference>
<dbReference type="GO" id="GO:0032259">
    <property type="term" value="P:methylation"/>
    <property type="evidence" value="ECO:0007669"/>
    <property type="project" value="UniProtKB-KW"/>
</dbReference>
<protein>
    <recommendedName>
        <fullName evidence="2">carnosine N-methyltransferase</fullName>
        <ecNumber evidence="2">2.1.1.22</ecNumber>
    </recommendedName>
</protein>
<dbReference type="PANTHER" id="PTHR12303">
    <property type="entry name" value="CARNOSINE N-METHYLTRANSFERASE"/>
    <property type="match status" value="1"/>
</dbReference>
<dbReference type="InParanoid" id="A0A2R2MKC3"/>
<dbReference type="RefSeq" id="XP_023930653.1">
    <property type="nucleotide sequence ID" value="XM_024074885.1"/>
</dbReference>
<organism evidence="6 7">
    <name type="scientific">Lingula anatina</name>
    <name type="common">Brachiopod</name>
    <name type="synonym">Lingula unguis</name>
    <dbReference type="NCBI Taxonomy" id="7574"/>
    <lineage>
        <taxon>Eukaryota</taxon>
        <taxon>Metazoa</taxon>
        <taxon>Spiralia</taxon>
        <taxon>Lophotrochozoa</taxon>
        <taxon>Brachiopoda</taxon>
        <taxon>Linguliformea</taxon>
        <taxon>Lingulata</taxon>
        <taxon>Lingulida</taxon>
        <taxon>Linguloidea</taxon>
        <taxon>Lingulidae</taxon>
        <taxon>Lingula</taxon>
    </lineage>
</organism>
<dbReference type="Gene3D" id="3.40.50.150">
    <property type="entry name" value="Vaccinia Virus protein VP39"/>
    <property type="match status" value="1"/>
</dbReference>
<keyword evidence="3" id="KW-0489">Methyltransferase</keyword>
<dbReference type="Pfam" id="PF07942">
    <property type="entry name" value="CARME"/>
    <property type="match status" value="1"/>
</dbReference>
<dbReference type="PANTHER" id="PTHR12303:SF6">
    <property type="entry name" value="CARNOSINE N-METHYLTRANSFERASE"/>
    <property type="match status" value="1"/>
</dbReference>
<dbReference type="KEGG" id="lak:106156666"/>
<dbReference type="OrthoDB" id="978at2759"/>
<dbReference type="InterPro" id="IPR029063">
    <property type="entry name" value="SAM-dependent_MTases_sf"/>
</dbReference>
<dbReference type="GeneID" id="106156666"/>
<sequence>NEWTLIFKAVARAGGNVLDLWNSSQPLNENNAEARKLNSTLHQHYKSSSLGAWETLGVTRAKVALYDTNGVEVVQLVFNASGTNKFSWFARDRLLSSTYVDILSADTNVYGYHFGLVGCHSIEIYTIHPWVHQWCNNMSNADQLKAVKFPDINPSEMPSKSEFSMAAGDFLEVYTEADTWDCIATVFFIDTAHNVIAYLETIWKILKPGGYWINMGPLLYHFADMPNELSIELSYEDVKKVILQLGFLILEEKTNIKSGYTENPKSMLKYVYDCVYFVAQKPLTGS</sequence>
<gene>
    <name evidence="7" type="primary">LOC106156666</name>
</gene>
<accession>A0A2R2MKC3</accession>
<comment type="similarity">
    <text evidence="1">Belongs to the carnosine N-methyltransferase family.</text>
</comment>
<evidence type="ECO:0000313" key="7">
    <source>
        <dbReference type="RefSeq" id="XP_023930653.1"/>
    </source>
</evidence>
<dbReference type="SMART" id="SM01296">
    <property type="entry name" value="N2227"/>
    <property type="match status" value="1"/>
</dbReference>
<dbReference type="Proteomes" id="UP000085678">
    <property type="component" value="Unplaced"/>
</dbReference>
<dbReference type="GO" id="GO:0005634">
    <property type="term" value="C:nucleus"/>
    <property type="evidence" value="ECO:0007669"/>
    <property type="project" value="TreeGrafter"/>
</dbReference>
<evidence type="ECO:0000256" key="2">
    <source>
        <dbReference type="ARBA" id="ARBA00012003"/>
    </source>
</evidence>
<evidence type="ECO:0000256" key="4">
    <source>
        <dbReference type="ARBA" id="ARBA00022679"/>
    </source>
</evidence>
<evidence type="ECO:0000256" key="5">
    <source>
        <dbReference type="ARBA" id="ARBA00022691"/>
    </source>
</evidence>